<sequence>MNLTETEIEAELAAHGMEEVHFSHRKAFKIGAEYERRQVFKELQLRFPDVIYRIKAGMSKEAWLIFSGEMEVQRSEKNKGEEKQCRPQISQK</sequence>
<organism evidence="1">
    <name type="scientific">marine sediment metagenome</name>
    <dbReference type="NCBI Taxonomy" id="412755"/>
    <lineage>
        <taxon>unclassified sequences</taxon>
        <taxon>metagenomes</taxon>
        <taxon>ecological metagenomes</taxon>
    </lineage>
</organism>
<name>A0A0F8XNR9_9ZZZZ</name>
<dbReference type="AlphaFoldDB" id="A0A0F8XNR9"/>
<evidence type="ECO:0000313" key="1">
    <source>
        <dbReference type="EMBL" id="KKK70618.1"/>
    </source>
</evidence>
<proteinExistence type="predicted"/>
<reference evidence="1" key="1">
    <citation type="journal article" date="2015" name="Nature">
        <title>Complex archaea that bridge the gap between prokaryotes and eukaryotes.</title>
        <authorList>
            <person name="Spang A."/>
            <person name="Saw J.H."/>
            <person name="Jorgensen S.L."/>
            <person name="Zaremba-Niedzwiedzka K."/>
            <person name="Martijn J."/>
            <person name="Lind A.E."/>
            <person name="van Eijk R."/>
            <person name="Schleper C."/>
            <person name="Guy L."/>
            <person name="Ettema T.J."/>
        </authorList>
    </citation>
    <scope>NUCLEOTIDE SEQUENCE</scope>
</reference>
<dbReference type="EMBL" id="LAZR01058106">
    <property type="protein sequence ID" value="KKK70618.1"/>
    <property type="molecule type" value="Genomic_DNA"/>
</dbReference>
<accession>A0A0F8XNR9</accession>
<comment type="caution">
    <text evidence="1">The sequence shown here is derived from an EMBL/GenBank/DDBJ whole genome shotgun (WGS) entry which is preliminary data.</text>
</comment>
<gene>
    <name evidence="1" type="ORF">LCGC14_2922170</name>
</gene>
<protein>
    <submittedName>
        <fullName evidence="1">Uncharacterized protein</fullName>
    </submittedName>
</protein>